<dbReference type="PROSITE" id="PS51257">
    <property type="entry name" value="PROKAR_LIPOPROTEIN"/>
    <property type="match status" value="1"/>
</dbReference>
<feature type="compositionally biased region" description="Basic and acidic residues" evidence="1">
    <location>
        <begin position="67"/>
        <end position="77"/>
    </location>
</feature>
<comment type="caution">
    <text evidence="2">The sequence shown here is derived from an EMBL/GenBank/DDBJ whole genome shotgun (WGS) entry which is preliminary data.</text>
</comment>
<gene>
    <name evidence="2" type="ORF">ACFQY0_13545</name>
</gene>
<name>A0ABW2L955_9BACT</name>
<evidence type="ECO:0000313" key="2">
    <source>
        <dbReference type="EMBL" id="MFC7338213.1"/>
    </source>
</evidence>
<feature type="compositionally biased region" description="Basic and acidic residues" evidence="1">
    <location>
        <begin position="23"/>
        <end position="54"/>
    </location>
</feature>
<evidence type="ECO:0000313" key="3">
    <source>
        <dbReference type="Proteomes" id="UP001596472"/>
    </source>
</evidence>
<proteinExistence type="predicted"/>
<accession>A0ABW2L955</accession>
<dbReference type="RefSeq" id="WP_379713271.1">
    <property type="nucleotide sequence ID" value="NZ_JBHTBS010000007.1"/>
</dbReference>
<sequence length="90" mass="9699">MKLPLIISTIAAAFTLVACDSPAENRREDALENKADSMEDAADKARDSGERAADSAEDMGADGTADNIRERTERAADQLEDEADATRDQK</sequence>
<dbReference type="EMBL" id="JBHTBS010000007">
    <property type="protein sequence ID" value="MFC7338213.1"/>
    <property type="molecule type" value="Genomic_DNA"/>
</dbReference>
<evidence type="ECO:0000256" key="1">
    <source>
        <dbReference type="SAM" id="MobiDB-lite"/>
    </source>
</evidence>
<feature type="region of interest" description="Disordered" evidence="1">
    <location>
        <begin position="22"/>
        <end position="90"/>
    </location>
</feature>
<reference evidence="3" key="1">
    <citation type="journal article" date="2019" name="Int. J. Syst. Evol. Microbiol.">
        <title>The Global Catalogue of Microorganisms (GCM) 10K type strain sequencing project: providing services to taxonomists for standard genome sequencing and annotation.</title>
        <authorList>
            <consortium name="The Broad Institute Genomics Platform"/>
            <consortium name="The Broad Institute Genome Sequencing Center for Infectious Disease"/>
            <person name="Wu L."/>
            <person name="Ma J."/>
        </authorList>
    </citation>
    <scope>NUCLEOTIDE SEQUENCE [LARGE SCALE GENOMIC DNA]</scope>
    <source>
        <strain evidence="3">CGMCC 4.1467</strain>
    </source>
</reference>
<organism evidence="2 3">
    <name type="scientific">Haloferula chungangensis</name>
    <dbReference type="NCBI Taxonomy" id="1048331"/>
    <lineage>
        <taxon>Bacteria</taxon>
        <taxon>Pseudomonadati</taxon>
        <taxon>Verrucomicrobiota</taxon>
        <taxon>Verrucomicrobiia</taxon>
        <taxon>Verrucomicrobiales</taxon>
        <taxon>Verrucomicrobiaceae</taxon>
        <taxon>Haloferula</taxon>
    </lineage>
</organism>
<evidence type="ECO:0008006" key="4">
    <source>
        <dbReference type="Google" id="ProtNLM"/>
    </source>
</evidence>
<dbReference type="Proteomes" id="UP001596472">
    <property type="component" value="Unassembled WGS sequence"/>
</dbReference>
<keyword evidence="3" id="KW-1185">Reference proteome</keyword>
<protein>
    <recommendedName>
        <fullName evidence="4">YtxH domain-containing protein</fullName>
    </recommendedName>
</protein>